<feature type="topological domain" description="Cytoplasmic" evidence="17">
    <location>
        <begin position="75"/>
        <end position="101"/>
    </location>
</feature>
<feature type="binding site" evidence="17">
    <location>
        <begin position="188"/>
        <end position="189"/>
    </location>
    <ligand>
        <name>S-adenosyl-L-methionine</name>
        <dbReference type="ChEBI" id="CHEBI:59789"/>
    </ligand>
</feature>
<comment type="function">
    <text evidence="17">Catalyzes the second two steps of the methylation pathway of phosphatidylcholine biosynthesis, the SAM-dependent methylation of phosphatidylmonomethylethanolamine (PMME) to phosphatidyldimethylethanolamine (PDME) and of PDME to phosphatidylcholine (PC).</text>
</comment>
<feature type="transmembrane region" description="Helical" evidence="18">
    <location>
        <begin position="141"/>
        <end position="162"/>
    </location>
</feature>
<comment type="pathway">
    <text evidence="1 17">Phospholipid metabolism; phosphatidylcholine biosynthesis.</text>
</comment>
<keyword evidence="3 17" id="KW-0444">Lipid biosynthesis</keyword>
<keyword evidence="10 17" id="KW-0443">Lipid metabolism</keyword>
<keyword evidence="9 17" id="KW-1133">Transmembrane helix</keyword>
<dbReference type="EC" id="2.1.1.71" evidence="17"/>
<gene>
    <name evidence="19" type="ORF">DASB73_030740</name>
</gene>
<evidence type="ECO:0000256" key="7">
    <source>
        <dbReference type="ARBA" id="ARBA00022692"/>
    </source>
</evidence>
<dbReference type="AlphaFoldDB" id="A0AAV5RKN9"/>
<evidence type="ECO:0000256" key="15">
    <source>
        <dbReference type="ARBA" id="ARBA00051252"/>
    </source>
</evidence>
<evidence type="ECO:0000256" key="4">
    <source>
        <dbReference type="ARBA" id="ARBA00022603"/>
    </source>
</evidence>
<dbReference type="Gene3D" id="1.20.120.1630">
    <property type="match status" value="1"/>
</dbReference>
<keyword evidence="8 17" id="KW-0256">Endoplasmic reticulum</keyword>
<dbReference type="InterPro" id="IPR007318">
    <property type="entry name" value="Phopholipid_MeTrfase"/>
</dbReference>
<feature type="intramembrane region" description="Helical" evidence="17">
    <location>
        <begin position="21"/>
        <end position="41"/>
    </location>
</feature>
<comment type="catalytic activity">
    <reaction evidence="15">
        <text>a 1,2-diacyl-sn-glycero-3-phospho-N,N-dimethylethanolamine + S-adenosyl-L-methionine = a 1,2-diacyl-sn-glycero-3-phosphocholine + S-adenosyl-L-homocysteine + H(+)</text>
        <dbReference type="Rhea" id="RHEA:32739"/>
        <dbReference type="ChEBI" id="CHEBI:15378"/>
        <dbReference type="ChEBI" id="CHEBI:57643"/>
        <dbReference type="ChEBI" id="CHEBI:57856"/>
        <dbReference type="ChEBI" id="CHEBI:59789"/>
        <dbReference type="ChEBI" id="CHEBI:64572"/>
        <dbReference type="EC" id="2.1.1.71"/>
    </reaction>
</comment>
<dbReference type="PANTHER" id="PTHR15458">
    <property type="entry name" value="PHOSPHATIDYLETHANOLAMINE N-METHYLTRANSFERASE"/>
    <property type="match status" value="1"/>
</dbReference>
<evidence type="ECO:0000256" key="13">
    <source>
        <dbReference type="ARBA" id="ARBA00023209"/>
    </source>
</evidence>
<keyword evidence="4 17" id="KW-0489">Methyltransferase</keyword>
<dbReference type="GO" id="GO:0006656">
    <property type="term" value="P:phosphatidylcholine biosynthetic process"/>
    <property type="evidence" value="ECO:0007669"/>
    <property type="project" value="UniProtKB-UniRule"/>
</dbReference>
<comment type="similarity">
    <text evidence="17">Belongs to the class VI-like SAM-binding methyltransferase superfamily. PEMT/PEM2 methyltransferase family.</text>
</comment>
<keyword evidence="12 17" id="KW-0472">Membrane</keyword>
<dbReference type="HAMAP" id="MF_03216">
    <property type="entry name" value="PLMT"/>
    <property type="match status" value="1"/>
</dbReference>
<evidence type="ECO:0000256" key="16">
    <source>
        <dbReference type="ARBA" id="ARBA00052459"/>
    </source>
</evidence>
<dbReference type="GO" id="GO:0032259">
    <property type="term" value="P:methylation"/>
    <property type="evidence" value="ECO:0007669"/>
    <property type="project" value="UniProtKB-KW"/>
</dbReference>
<dbReference type="EMBL" id="BTGC01000008">
    <property type="protein sequence ID" value="GMM52111.1"/>
    <property type="molecule type" value="Genomic_DNA"/>
</dbReference>
<evidence type="ECO:0000256" key="17">
    <source>
        <dbReference type="HAMAP-Rule" id="MF_03216"/>
    </source>
</evidence>
<comment type="subcellular location">
    <subcellularLocation>
        <location evidence="17">Endoplasmic reticulum membrane</location>
        <topology evidence="17">Multi-pass membrane protein</topology>
    </subcellularLocation>
    <subcellularLocation>
        <location evidence="17">Mitochondrion membrane</location>
        <topology evidence="17">Multi-pass membrane protein</topology>
    </subcellularLocation>
</comment>
<dbReference type="InterPro" id="IPR024960">
    <property type="entry name" value="PEMT/MFAP"/>
</dbReference>
<evidence type="ECO:0000256" key="9">
    <source>
        <dbReference type="ARBA" id="ARBA00022989"/>
    </source>
</evidence>
<dbReference type="FunFam" id="1.20.120.1630:FF:000005">
    <property type="entry name" value="Phosphatidylethanolamine N-methyltransferase"/>
    <property type="match status" value="1"/>
</dbReference>
<feature type="topological domain" description="Cytoplasmic" evidence="17">
    <location>
        <begin position="187"/>
        <end position="205"/>
    </location>
</feature>
<dbReference type="Pfam" id="PF04191">
    <property type="entry name" value="PEMT"/>
    <property type="match status" value="1"/>
</dbReference>
<dbReference type="Proteomes" id="UP001362899">
    <property type="component" value="Unassembled WGS sequence"/>
</dbReference>
<organism evidence="19 20">
    <name type="scientific">Starmerella bacillaris</name>
    <name type="common">Yeast</name>
    <name type="synonym">Candida zemplinina</name>
    <dbReference type="NCBI Taxonomy" id="1247836"/>
    <lineage>
        <taxon>Eukaryota</taxon>
        <taxon>Fungi</taxon>
        <taxon>Dikarya</taxon>
        <taxon>Ascomycota</taxon>
        <taxon>Saccharomycotina</taxon>
        <taxon>Dipodascomycetes</taxon>
        <taxon>Dipodascales</taxon>
        <taxon>Trichomonascaceae</taxon>
        <taxon>Starmerella</taxon>
    </lineage>
</organism>
<evidence type="ECO:0000256" key="11">
    <source>
        <dbReference type="ARBA" id="ARBA00023128"/>
    </source>
</evidence>
<comment type="caution">
    <text evidence="19">The sequence shown here is derived from an EMBL/GenBank/DDBJ whole genome shotgun (WGS) entry which is preliminary data.</text>
</comment>
<evidence type="ECO:0000313" key="19">
    <source>
        <dbReference type="EMBL" id="GMM52111.1"/>
    </source>
</evidence>
<dbReference type="PROSITE" id="PS51599">
    <property type="entry name" value="SAM_PEMT_PEM2"/>
    <property type="match status" value="1"/>
</dbReference>
<evidence type="ECO:0000256" key="5">
    <source>
        <dbReference type="ARBA" id="ARBA00022679"/>
    </source>
</evidence>
<keyword evidence="5 17" id="KW-0808">Transferase</keyword>
<feature type="topological domain" description="Lumenal" evidence="17">
    <location>
        <begin position="1"/>
        <end position="20"/>
    </location>
</feature>
<keyword evidence="6 17" id="KW-0949">S-adenosyl-L-methionine</keyword>
<protein>
    <recommendedName>
        <fullName evidence="17">Phosphatidyl-N-methylethanolamine N-methyltransferase</fullName>
        <ecNumber evidence="17">2.1.1.71</ecNumber>
    </recommendedName>
    <alternativeName>
        <fullName evidence="17">Phospholipid methyltransferase</fullName>
        <shortName evidence="17">PLMT</shortName>
    </alternativeName>
</protein>
<feature type="topological domain" description="Lumenal" evidence="17">
    <location>
        <begin position="123"/>
        <end position="165"/>
    </location>
</feature>
<reference evidence="19 20" key="1">
    <citation type="journal article" date="2023" name="Elife">
        <title>Identification of key yeast species and microbe-microbe interactions impacting larval growth of Drosophila in the wild.</title>
        <authorList>
            <person name="Mure A."/>
            <person name="Sugiura Y."/>
            <person name="Maeda R."/>
            <person name="Honda K."/>
            <person name="Sakurai N."/>
            <person name="Takahashi Y."/>
            <person name="Watada M."/>
            <person name="Katoh T."/>
            <person name="Gotoh A."/>
            <person name="Gotoh Y."/>
            <person name="Taniguchi I."/>
            <person name="Nakamura K."/>
            <person name="Hayashi T."/>
            <person name="Katayama T."/>
            <person name="Uemura T."/>
            <person name="Hattori Y."/>
        </authorList>
    </citation>
    <scope>NUCLEOTIDE SEQUENCE [LARGE SCALE GENOMIC DNA]</scope>
    <source>
        <strain evidence="19 20">SB-73</strain>
    </source>
</reference>
<evidence type="ECO:0000256" key="10">
    <source>
        <dbReference type="ARBA" id="ARBA00023098"/>
    </source>
</evidence>
<keyword evidence="7 17" id="KW-0812">Transmembrane</keyword>
<evidence type="ECO:0000256" key="18">
    <source>
        <dbReference type="SAM" id="Phobius"/>
    </source>
</evidence>
<evidence type="ECO:0000313" key="20">
    <source>
        <dbReference type="Proteomes" id="UP001362899"/>
    </source>
</evidence>
<comment type="pathway">
    <text evidence="2">Lipid metabolism.</text>
</comment>
<dbReference type="PIRSF" id="PIRSF005444">
    <property type="entry name" value="PEMT"/>
    <property type="match status" value="1"/>
</dbReference>
<evidence type="ECO:0000256" key="1">
    <source>
        <dbReference type="ARBA" id="ARBA00004969"/>
    </source>
</evidence>
<evidence type="ECO:0000256" key="6">
    <source>
        <dbReference type="ARBA" id="ARBA00022691"/>
    </source>
</evidence>
<proteinExistence type="inferred from homology"/>
<keyword evidence="20" id="KW-1185">Reference proteome</keyword>
<keyword evidence="13 17" id="KW-0594">Phospholipid biosynthesis</keyword>
<comment type="catalytic activity">
    <reaction evidence="16 17">
        <text>a 1,2-diacyl-sn-glycero-3-phospho-N-methylethanolamine + S-adenosyl-L-methionine = a 1,2-diacyl-sn-glycero-3-phospho-N,N-dimethylethanolamine + S-adenosyl-L-homocysteine + H(+)</text>
        <dbReference type="Rhea" id="RHEA:32735"/>
        <dbReference type="ChEBI" id="CHEBI:15378"/>
        <dbReference type="ChEBI" id="CHEBI:57856"/>
        <dbReference type="ChEBI" id="CHEBI:59789"/>
        <dbReference type="ChEBI" id="CHEBI:64572"/>
        <dbReference type="ChEBI" id="CHEBI:64573"/>
        <dbReference type="EC" id="2.1.1.71"/>
    </reaction>
</comment>
<dbReference type="PANTHER" id="PTHR15458:SF5">
    <property type="entry name" value="PHOSPHATIDYLETHANOLAMINE N-METHYLTRANSFERASE"/>
    <property type="match status" value="1"/>
</dbReference>
<evidence type="ECO:0000256" key="12">
    <source>
        <dbReference type="ARBA" id="ARBA00023136"/>
    </source>
</evidence>
<keyword evidence="11 17" id="KW-0496">Mitochondrion</keyword>
<feature type="transmembrane region" description="Helical" evidence="18">
    <location>
        <begin position="99"/>
        <end position="120"/>
    </location>
</feature>
<feature type="transmembrane region" description="Helical" evidence="18">
    <location>
        <begin position="168"/>
        <end position="187"/>
    </location>
</feature>
<evidence type="ECO:0000256" key="3">
    <source>
        <dbReference type="ARBA" id="ARBA00022516"/>
    </source>
</evidence>
<keyword evidence="14 17" id="KW-1208">Phospholipid metabolism</keyword>
<name>A0AAV5RKN9_STABA</name>
<feature type="binding site" evidence="17">
    <location>
        <begin position="106"/>
        <end position="108"/>
    </location>
    <ligand>
        <name>S-adenosyl-L-methionine</name>
        <dbReference type="ChEBI" id="CHEBI:59789"/>
    </ligand>
</feature>
<sequence>MDFIKSIISEESKYAPIVINDAVVRSAITIMFNPFFWNVVGRVEFSTHILTKITGCKRYACYLFAVVVFTLGIFRDYLYYAALKTQPTAPILDNSIVRLLGWGVAGFGHVLVLSSMYALGVTGTYLGDYFGILMDHKLESFPFSFCNNPMYVGSTLSFLGVALHEGKAVGIALSLLVWIIYRIGLVFEEPFTDFIYSNRKDKKTE</sequence>
<feature type="topological domain" description="Lumenal" evidence="17">
    <location>
        <begin position="42"/>
        <end position="53"/>
    </location>
</feature>
<evidence type="ECO:0000256" key="8">
    <source>
        <dbReference type="ARBA" id="ARBA00022824"/>
    </source>
</evidence>
<dbReference type="GO" id="GO:0031966">
    <property type="term" value="C:mitochondrial membrane"/>
    <property type="evidence" value="ECO:0007669"/>
    <property type="project" value="UniProtKB-SubCell"/>
</dbReference>
<evidence type="ECO:0000256" key="2">
    <source>
        <dbReference type="ARBA" id="ARBA00005189"/>
    </source>
</evidence>
<dbReference type="GO" id="GO:0000773">
    <property type="term" value="F:phosphatidyl-N-methylethanolamine N-methyltransferase activity"/>
    <property type="evidence" value="ECO:0007669"/>
    <property type="project" value="UniProtKB-UniRule"/>
</dbReference>
<accession>A0AAV5RKN9</accession>
<evidence type="ECO:0000256" key="14">
    <source>
        <dbReference type="ARBA" id="ARBA00023264"/>
    </source>
</evidence>
<feature type="transmembrane region" description="Helical" evidence="18">
    <location>
        <begin position="59"/>
        <end position="79"/>
    </location>
</feature>
<dbReference type="GO" id="GO:0005789">
    <property type="term" value="C:endoplasmic reticulum membrane"/>
    <property type="evidence" value="ECO:0007669"/>
    <property type="project" value="UniProtKB-SubCell"/>
</dbReference>